<evidence type="ECO:0000256" key="1">
    <source>
        <dbReference type="ARBA" id="ARBA00006623"/>
    </source>
</evidence>
<feature type="domain" description="Hikeshi-like N-terminal" evidence="3">
    <location>
        <begin position="8"/>
        <end position="137"/>
    </location>
</feature>
<dbReference type="InterPro" id="IPR031318">
    <property type="entry name" value="OPI10"/>
</dbReference>
<feature type="region of interest" description="Disordered" evidence="2">
    <location>
        <begin position="210"/>
        <end position="258"/>
    </location>
</feature>
<dbReference type="InterPro" id="IPR048364">
    <property type="entry name" value="Hikeshi-like_C"/>
</dbReference>
<gene>
    <name evidence="5" type="ORF">SAMEA4029010_CIC11G00000000074</name>
</gene>
<dbReference type="InterPro" id="IPR008493">
    <property type="entry name" value="Hikeshi-like_N"/>
</dbReference>
<name>A0A1L0D7V3_9ASCO</name>
<sequence length="288" mass="30676">MSSMFGAVCSGRPMELAQQVEPTKWVFSIANASNVNHIAVFILPQTQFTDNNFTALVYFQLPNSTDFKLLGGLNPSKPLAIFRLNNTTAKRTESHLADDDDAMNDDSAPPADYVLNIGISIEPTPQAEALIAQERSKQKSILPAPTSGPPAPLQPLEIAGLANKIVKHAYNYLGSFIDGSGKVPMKAFDNCPTTKAPAPALAKLAPLEDVAAEEEPEEEAAADDAAEEAVDVEPEAEAEADATDEALDEAASDVDVPITMEDVPITMVDEPITMMESLPVMACECSSS</sequence>
<proteinExistence type="inferred from homology"/>
<reference evidence="5 6" key="1">
    <citation type="submission" date="2016-10" db="EMBL/GenBank/DDBJ databases">
        <authorList>
            <person name="de Groot N.N."/>
        </authorList>
    </citation>
    <scope>NUCLEOTIDE SEQUENCE [LARGE SCALE GENOMIC DNA]</scope>
    <source>
        <strain evidence="5 6">CBS 141442</strain>
    </source>
</reference>
<dbReference type="EMBL" id="LT635758">
    <property type="protein sequence ID" value="SGZ52056.1"/>
    <property type="molecule type" value="Genomic_DNA"/>
</dbReference>
<dbReference type="AlphaFoldDB" id="A0A1L0D7V3"/>
<dbReference type="PANTHER" id="PTHR12925:SF0">
    <property type="entry name" value="PROTEIN HIKESHI"/>
    <property type="match status" value="1"/>
</dbReference>
<dbReference type="Proteomes" id="UP000182334">
    <property type="component" value="Chromosome III"/>
</dbReference>
<dbReference type="STRING" id="45354.A0A1L0D7V3"/>
<evidence type="ECO:0000259" key="4">
    <source>
        <dbReference type="Pfam" id="PF21057"/>
    </source>
</evidence>
<dbReference type="GO" id="GO:0006606">
    <property type="term" value="P:protein import into nucleus"/>
    <property type="evidence" value="ECO:0007669"/>
    <property type="project" value="TreeGrafter"/>
</dbReference>
<dbReference type="PANTHER" id="PTHR12925">
    <property type="entry name" value="HIKESHI FAMILY MEMBER"/>
    <property type="match status" value="1"/>
</dbReference>
<feature type="domain" description="Hikeshi-like C-terminal" evidence="4">
    <location>
        <begin position="159"/>
        <end position="190"/>
    </location>
</feature>
<organism evidence="5 6">
    <name type="scientific">Sungouiella intermedia</name>
    <dbReference type="NCBI Taxonomy" id="45354"/>
    <lineage>
        <taxon>Eukaryota</taxon>
        <taxon>Fungi</taxon>
        <taxon>Dikarya</taxon>
        <taxon>Ascomycota</taxon>
        <taxon>Saccharomycotina</taxon>
        <taxon>Pichiomycetes</taxon>
        <taxon>Metschnikowiaceae</taxon>
        <taxon>Sungouiella</taxon>
    </lineage>
</organism>
<dbReference type="Pfam" id="PF21057">
    <property type="entry name" value="Hikeshi-like_C"/>
    <property type="match status" value="1"/>
</dbReference>
<protein>
    <submittedName>
        <fullName evidence="5">CIC11C00000000074</fullName>
    </submittedName>
</protein>
<evidence type="ECO:0000259" key="3">
    <source>
        <dbReference type="Pfam" id="PF05603"/>
    </source>
</evidence>
<comment type="similarity">
    <text evidence="1">Belongs to the OPI10 family.</text>
</comment>
<dbReference type="GO" id="GO:0005829">
    <property type="term" value="C:cytosol"/>
    <property type="evidence" value="ECO:0007669"/>
    <property type="project" value="TreeGrafter"/>
</dbReference>
<dbReference type="Pfam" id="PF05603">
    <property type="entry name" value="Hikeshi-like_N"/>
    <property type="match status" value="1"/>
</dbReference>
<dbReference type="GO" id="GO:0061608">
    <property type="term" value="F:nuclear import signal receptor activity"/>
    <property type="evidence" value="ECO:0007669"/>
    <property type="project" value="TreeGrafter"/>
</dbReference>
<dbReference type="OrthoDB" id="10248398at2759"/>
<evidence type="ECO:0000256" key="2">
    <source>
        <dbReference type="SAM" id="MobiDB-lite"/>
    </source>
</evidence>
<keyword evidence="6" id="KW-1185">Reference proteome</keyword>
<dbReference type="GO" id="GO:0005634">
    <property type="term" value="C:nucleus"/>
    <property type="evidence" value="ECO:0007669"/>
    <property type="project" value="TreeGrafter"/>
</dbReference>
<evidence type="ECO:0000313" key="5">
    <source>
        <dbReference type="EMBL" id="SGZ52056.1"/>
    </source>
</evidence>
<accession>A0A1L0D7V3</accession>
<feature type="compositionally biased region" description="Acidic residues" evidence="2">
    <location>
        <begin position="210"/>
        <end position="252"/>
    </location>
</feature>
<evidence type="ECO:0000313" key="6">
    <source>
        <dbReference type="Proteomes" id="UP000182334"/>
    </source>
</evidence>